<keyword evidence="2" id="KW-1133">Transmembrane helix</keyword>
<protein>
    <submittedName>
        <fullName evidence="3">DUF4231 domain-containing protein</fullName>
    </submittedName>
</protein>
<feature type="transmembrane region" description="Helical" evidence="2">
    <location>
        <begin position="55"/>
        <end position="72"/>
    </location>
</feature>
<feature type="region of interest" description="Disordered" evidence="1">
    <location>
        <begin position="216"/>
        <end position="439"/>
    </location>
</feature>
<dbReference type="EMBL" id="CP051167">
    <property type="protein sequence ID" value="QIZ70852.1"/>
    <property type="molecule type" value="Genomic_DNA"/>
</dbReference>
<evidence type="ECO:0000313" key="4">
    <source>
        <dbReference type="Proteomes" id="UP000500857"/>
    </source>
</evidence>
<dbReference type="AlphaFoldDB" id="A0A6H1TW78"/>
<dbReference type="Proteomes" id="UP000500857">
    <property type="component" value="Chromosome"/>
</dbReference>
<evidence type="ECO:0000256" key="2">
    <source>
        <dbReference type="SAM" id="Phobius"/>
    </source>
</evidence>
<dbReference type="Pfam" id="PF14015">
    <property type="entry name" value="DUF4231"/>
    <property type="match status" value="1"/>
</dbReference>
<dbReference type="KEGG" id="oxy:HCG48_09865"/>
<sequence>MAKKNSYRDYLKQEFSDLIDQLELPELEKRFMKSRWLDQVLWLEGKADKTRQWSLRLRLTTIVGGVVIPALVSLNFNDSKIGRYIGWFTFGLSQVVAVSAAIDEYFHYGEKSTQYRQTAESLKSEGWYFLQLSGPYHKYTDYKDAYAMFSGRIENYIKSDVEAIVEMAKQKAQDEEEKGQSRQGQYLPAPGLAGVPAPNMGNAGTVGMPTYAEPTPARYSDRDAARTQPEIESPWGELPDEPFARGPGRWSEERVEPDTSLESLGVRAASPQENRGAWEEREGRRERMQSGRVPEEMPPEMPPGRPMPMVDRADPLLEEPVTPEADRTPVRQIVDREDPLLAEDPVLAGDRRAQWGRRDPRPAPVSPELPVDSEPAPANVARPPGRPMAREQWEELEQVARRPAREPHSSGSSRESHPQDDDDLWHDLENAARSRSMRS</sequence>
<dbReference type="InterPro" id="IPR025325">
    <property type="entry name" value="DUF4231"/>
</dbReference>
<keyword evidence="4" id="KW-1185">Reference proteome</keyword>
<name>A0A6H1TW78_9CYAN</name>
<accession>A0A6H1TW78</accession>
<organism evidence="3 4">
    <name type="scientific">Oxynema aestuarii AP17</name>
    <dbReference type="NCBI Taxonomy" id="2064643"/>
    <lineage>
        <taxon>Bacteria</taxon>
        <taxon>Bacillati</taxon>
        <taxon>Cyanobacteriota</taxon>
        <taxon>Cyanophyceae</taxon>
        <taxon>Oscillatoriophycideae</taxon>
        <taxon>Oscillatoriales</taxon>
        <taxon>Oscillatoriaceae</taxon>
        <taxon>Oxynema</taxon>
        <taxon>Oxynema aestuarii</taxon>
    </lineage>
</organism>
<gene>
    <name evidence="3" type="ORF">HCG48_09865</name>
</gene>
<evidence type="ECO:0000313" key="3">
    <source>
        <dbReference type="EMBL" id="QIZ70852.1"/>
    </source>
</evidence>
<proteinExistence type="predicted"/>
<keyword evidence="2" id="KW-0812">Transmembrane</keyword>
<reference evidence="3 4" key="1">
    <citation type="submission" date="2020-04" db="EMBL/GenBank/DDBJ databases">
        <authorList>
            <person name="Basu S."/>
            <person name="Maruthanayagam V."/>
            <person name="Chakraborty S."/>
            <person name="Pramanik A."/>
            <person name="Mukherjee J."/>
            <person name="Brink B."/>
        </authorList>
    </citation>
    <scope>NUCLEOTIDE SEQUENCE [LARGE SCALE GENOMIC DNA]</scope>
    <source>
        <strain evidence="3 4">AP17</strain>
    </source>
</reference>
<keyword evidence="2" id="KW-0472">Membrane</keyword>
<feature type="compositionally biased region" description="Basic and acidic residues" evidence="1">
    <location>
        <begin position="324"/>
        <end position="339"/>
    </location>
</feature>
<feature type="compositionally biased region" description="Basic and acidic residues" evidence="1">
    <location>
        <begin position="349"/>
        <end position="361"/>
    </location>
</feature>
<feature type="region of interest" description="Disordered" evidence="1">
    <location>
        <begin position="170"/>
        <end position="191"/>
    </location>
</feature>
<feature type="compositionally biased region" description="Basic and acidic residues" evidence="1">
    <location>
        <begin position="388"/>
        <end position="432"/>
    </location>
</feature>
<evidence type="ECO:0000256" key="1">
    <source>
        <dbReference type="SAM" id="MobiDB-lite"/>
    </source>
</evidence>
<dbReference type="RefSeq" id="WP_168569007.1">
    <property type="nucleotide sequence ID" value="NZ_CP051167.1"/>
</dbReference>
<feature type="compositionally biased region" description="Basic and acidic residues" evidence="1">
    <location>
        <begin position="276"/>
        <end position="295"/>
    </location>
</feature>
<dbReference type="NCBIfam" id="NF033634">
    <property type="entry name" value="SLATT_1"/>
    <property type="match status" value="1"/>
</dbReference>